<dbReference type="EMBL" id="JAAZQQ010000001">
    <property type="protein sequence ID" value="NKX43319.1"/>
    <property type="molecule type" value="Genomic_DNA"/>
</dbReference>
<keyword evidence="4" id="KW-1185">Reference proteome</keyword>
<evidence type="ECO:0000313" key="3">
    <source>
        <dbReference type="EMBL" id="NKX43319.1"/>
    </source>
</evidence>
<dbReference type="AlphaFoldDB" id="A0A7X6JXE7"/>
<comment type="function">
    <text evidence="1">A possible function for this protein is to guide the assembly of the membrane sector of the ATPase enzyme complex.</text>
</comment>
<evidence type="ECO:0000313" key="4">
    <source>
        <dbReference type="Proteomes" id="UP000526408"/>
    </source>
</evidence>
<feature type="transmembrane region" description="Helical" evidence="2">
    <location>
        <begin position="39"/>
        <end position="58"/>
    </location>
</feature>
<dbReference type="InterPro" id="IPR032820">
    <property type="entry name" value="ATPase_put"/>
</dbReference>
<dbReference type="Pfam" id="PF09527">
    <property type="entry name" value="ATPase_gene1"/>
    <property type="match status" value="1"/>
</dbReference>
<proteinExistence type="inferred from homology"/>
<dbReference type="GO" id="GO:0045259">
    <property type="term" value="C:proton-transporting ATP synthase complex"/>
    <property type="evidence" value="ECO:0007669"/>
    <property type="project" value="UniProtKB-UniRule"/>
</dbReference>
<keyword evidence="1" id="KW-0406">Ion transport</keyword>
<comment type="caution">
    <text evidence="3">The sequence shown here is derived from an EMBL/GenBank/DDBJ whole genome shotgun (WGS) entry which is preliminary data.</text>
</comment>
<feature type="transmembrane region" description="Helical" evidence="2">
    <location>
        <begin position="70"/>
        <end position="88"/>
    </location>
</feature>
<evidence type="ECO:0000256" key="1">
    <source>
        <dbReference type="PIRNR" id="PIRNR032126"/>
    </source>
</evidence>
<keyword evidence="1" id="KW-0813">Transport</keyword>
<gene>
    <name evidence="3" type="ORF">HCU73_01855</name>
</gene>
<evidence type="ECO:0000256" key="2">
    <source>
        <dbReference type="SAM" id="Phobius"/>
    </source>
</evidence>
<keyword evidence="1" id="KW-0375">Hydrogen ion transport</keyword>
<dbReference type="GO" id="GO:1902600">
    <property type="term" value="P:proton transmembrane transport"/>
    <property type="evidence" value="ECO:0007669"/>
    <property type="project" value="UniProtKB-KW"/>
</dbReference>
<keyword evidence="2" id="KW-1133">Transmembrane helix</keyword>
<name>A0A7X6JXE7_9RHOB</name>
<keyword evidence="2" id="KW-0812">Transmembrane</keyword>
<dbReference type="InterPro" id="IPR016989">
    <property type="entry name" value="Atp1_alphaprobac"/>
</dbReference>
<comment type="similarity">
    <text evidence="1">Belongs to the bacterial AtpI family.</text>
</comment>
<reference evidence="3 4" key="1">
    <citation type="submission" date="2020-04" db="EMBL/GenBank/DDBJ databases">
        <authorList>
            <person name="Yoon J."/>
        </authorList>
    </citation>
    <scope>NUCLEOTIDE SEQUENCE [LARGE SCALE GENOMIC DNA]</scope>
    <source>
        <strain evidence="3 4">KMU-115</strain>
    </source>
</reference>
<accession>A0A7X6JXE7</accession>
<protein>
    <recommendedName>
        <fullName evidence="1">ATP synthase protein I</fullName>
    </recommendedName>
</protein>
<dbReference type="Proteomes" id="UP000526408">
    <property type="component" value="Unassembled WGS sequence"/>
</dbReference>
<dbReference type="PIRSF" id="PIRSF032126">
    <property type="entry name" value="F0F1_ATP_synthase_subunit_I"/>
    <property type="match status" value="1"/>
</dbReference>
<keyword evidence="1 2" id="KW-0472">Membrane</keyword>
<sequence length="111" mass="12208">MAGPRDDERLKALEARIAAAKKAQEPKPHMEEHYSQAHLAWRMVIELVAGLGIGFGIGFGLDAVFGTRPWLMMVFTILGFIAGVKTMIRSAEEVQRKQIEAADSAARDEKG</sequence>
<dbReference type="RefSeq" id="WP_168621694.1">
    <property type="nucleotide sequence ID" value="NZ_JAAZQQ010000001.1"/>
</dbReference>
<organism evidence="3 4">
    <name type="scientific">Roseicyclus persicicus</name>
    <dbReference type="NCBI Taxonomy" id="2650661"/>
    <lineage>
        <taxon>Bacteria</taxon>
        <taxon>Pseudomonadati</taxon>
        <taxon>Pseudomonadota</taxon>
        <taxon>Alphaproteobacteria</taxon>
        <taxon>Rhodobacterales</taxon>
        <taxon>Roseobacteraceae</taxon>
        <taxon>Roseicyclus</taxon>
    </lineage>
</organism>